<dbReference type="GO" id="GO:0045944">
    <property type="term" value="P:positive regulation of transcription by RNA polymerase II"/>
    <property type="evidence" value="ECO:0007669"/>
    <property type="project" value="UniProtKB-ARBA"/>
</dbReference>
<dbReference type="SMART" id="SM00355">
    <property type="entry name" value="ZnF_C2H2"/>
    <property type="match status" value="2"/>
</dbReference>
<dbReference type="FunFam" id="3.30.160.60:FF:001330">
    <property type="entry name" value="Zinc finger protein ZIC 4"/>
    <property type="match status" value="1"/>
</dbReference>
<evidence type="ECO:0000256" key="2">
    <source>
        <dbReference type="ARBA" id="ARBA00022723"/>
    </source>
</evidence>
<feature type="domain" description="C2H2-type" evidence="8">
    <location>
        <begin position="108"/>
        <end position="135"/>
    </location>
</feature>
<keyword evidence="4 6" id="KW-0863">Zinc-finger</keyword>
<dbReference type="STRING" id="333673.A0A3M0LAQ4"/>
<gene>
    <name evidence="9" type="ORF">DUI87_00936</name>
</gene>
<dbReference type="GO" id="GO:0000981">
    <property type="term" value="F:DNA-binding transcription factor activity, RNA polymerase II-specific"/>
    <property type="evidence" value="ECO:0007669"/>
    <property type="project" value="TreeGrafter"/>
</dbReference>
<dbReference type="Pfam" id="PF00096">
    <property type="entry name" value="zf-C2H2"/>
    <property type="match status" value="1"/>
</dbReference>
<dbReference type="InterPro" id="IPR036236">
    <property type="entry name" value="Znf_C2H2_sf"/>
</dbReference>
<feature type="compositionally biased region" description="Low complexity" evidence="7">
    <location>
        <begin position="137"/>
        <end position="148"/>
    </location>
</feature>
<organism evidence="9 10">
    <name type="scientific">Hirundo rustica rustica</name>
    <dbReference type="NCBI Taxonomy" id="333673"/>
    <lineage>
        <taxon>Eukaryota</taxon>
        <taxon>Metazoa</taxon>
        <taxon>Chordata</taxon>
        <taxon>Craniata</taxon>
        <taxon>Vertebrata</taxon>
        <taxon>Euteleostomi</taxon>
        <taxon>Archelosauria</taxon>
        <taxon>Archosauria</taxon>
        <taxon>Dinosauria</taxon>
        <taxon>Saurischia</taxon>
        <taxon>Theropoda</taxon>
        <taxon>Coelurosauria</taxon>
        <taxon>Aves</taxon>
        <taxon>Neognathae</taxon>
        <taxon>Neoaves</taxon>
        <taxon>Telluraves</taxon>
        <taxon>Australaves</taxon>
        <taxon>Passeriformes</taxon>
        <taxon>Sylvioidea</taxon>
        <taxon>Hirundinidae</taxon>
        <taxon>Hirundo</taxon>
    </lineage>
</organism>
<dbReference type="InterPro" id="IPR013087">
    <property type="entry name" value="Znf_C2H2_type"/>
</dbReference>
<feature type="compositionally biased region" description="Basic and acidic residues" evidence="7">
    <location>
        <begin position="288"/>
        <end position="298"/>
    </location>
</feature>
<dbReference type="InterPro" id="IPR041643">
    <property type="entry name" value="Znf_ZIC"/>
</dbReference>
<evidence type="ECO:0000313" key="9">
    <source>
        <dbReference type="EMBL" id="RMC20090.1"/>
    </source>
</evidence>
<dbReference type="EMBL" id="QRBI01000093">
    <property type="protein sequence ID" value="RMC20090.1"/>
    <property type="molecule type" value="Genomic_DNA"/>
</dbReference>
<dbReference type="SUPFAM" id="SSF57667">
    <property type="entry name" value="beta-beta-alpha zinc fingers"/>
    <property type="match status" value="1"/>
</dbReference>
<accession>A0A3M0LAQ4</accession>
<dbReference type="GO" id="GO:0005634">
    <property type="term" value="C:nucleus"/>
    <property type="evidence" value="ECO:0007669"/>
    <property type="project" value="UniProtKB-ARBA"/>
</dbReference>
<comment type="caution">
    <text evidence="9">The sequence shown here is derived from an EMBL/GenBank/DDBJ whole genome shotgun (WGS) entry which is preliminary data.</text>
</comment>
<keyword evidence="5" id="KW-0862">Zinc</keyword>
<protein>
    <recommendedName>
        <fullName evidence="8">C2H2-type domain-containing protein</fullName>
    </recommendedName>
</protein>
<name>A0A3M0LAQ4_HIRRU</name>
<proteinExistence type="inferred from homology"/>
<keyword evidence="10" id="KW-1185">Reference proteome</keyword>
<dbReference type="AlphaFoldDB" id="A0A3M0LAQ4"/>
<dbReference type="Pfam" id="PF18366">
    <property type="entry name" value="zf_ZIC"/>
    <property type="match status" value="1"/>
</dbReference>
<feature type="region of interest" description="Disordered" evidence="7">
    <location>
        <begin position="124"/>
        <end position="201"/>
    </location>
</feature>
<dbReference type="PANTHER" id="PTHR19818:SF139">
    <property type="entry name" value="PAIR-RULE PROTEIN ODD-PAIRED"/>
    <property type="match status" value="1"/>
</dbReference>
<dbReference type="Gene3D" id="3.30.160.60">
    <property type="entry name" value="Classic Zinc Finger"/>
    <property type="match status" value="2"/>
</dbReference>
<keyword evidence="3" id="KW-0677">Repeat</keyword>
<evidence type="ECO:0000256" key="6">
    <source>
        <dbReference type="PROSITE-ProRule" id="PRU00042"/>
    </source>
</evidence>
<evidence type="ECO:0000256" key="5">
    <source>
        <dbReference type="ARBA" id="ARBA00022833"/>
    </source>
</evidence>
<evidence type="ECO:0000256" key="4">
    <source>
        <dbReference type="ARBA" id="ARBA00022771"/>
    </source>
</evidence>
<feature type="region of interest" description="Disordered" evidence="7">
    <location>
        <begin position="261"/>
        <end position="298"/>
    </location>
</feature>
<keyword evidence="2" id="KW-0479">Metal-binding</keyword>
<dbReference type="PROSITE" id="PS00028">
    <property type="entry name" value="ZINC_FINGER_C2H2_1"/>
    <property type="match status" value="1"/>
</dbReference>
<evidence type="ECO:0000313" key="10">
    <source>
        <dbReference type="Proteomes" id="UP000269221"/>
    </source>
</evidence>
<dbReference type="GO" id="GO:0000978">
    <property type="term" value="F:RNA polymerase II cis-regulatory region sequence-specific DNA binding"/>
    <property type="evidence" value="ECO:0007669"/>
    <property type="project" value="TreeGrafter"/>
</dbReference>
<evidence type="ECO:0000259" key="8">
    <source>
        <dbReference type="PROSITE" id="PS50157"/>
    </source>
</evidence>
<dbReference type="FunFam" id="3.30.160.60:FF:000039">
    <property type="entry name" value="Zinc finger protein ZIC 1"/>
    <property type="match status" value="1"/>
</dbReference>
<dbReference type="GO" id="GO:0008270">
    <property type="term" value="F:zinc ion binding"/>
    <property type="evidence" value="ECO:0007669"/>
    <property type="project" value="UniProtKB-KW"/>
</dbReference>
<sequence length="298" mass="32219">MRQPIKQELSCKWLDESQLSRPKKSCDRTFSTMHELVTHVTMEHVGGPEQNNHICYWDECLREGKSFKAKYKLVRSLSSASLRAATGVLPTAVTGRNNMHVHTSDKPYICKVCDKSYTHPSSLRKHMKVHESHGLDSSPAASSGYESSTPPAVGSASSKDSTKMPPVTLQSNPGHNPGLPPILMSGCGEAFPSSGEKRDRNENISPEKLLGVTQEPQANRATVETAFSPAHRGAPDGRKAPVVPAEGAGAAARLRILIVSRDLPRAYRSPGSRQGTRTTAAAPALTGEDPRPGRLELD</sequence>
<dbReference type="InterPro" id="IPR056436">
    <property type="entry name" value="Znf-C2H2_ZIC1-5/GLI1-3-like"/>
</dbReference>
<evidence type="ECO:0000256" key="1">
    <source>
        <dbReference type="ARBA" id="ARBA00010831"/>
    </source>
</evidence>
<dbReference type="PROSITE" id="PS50157">
    <property type="entry name" value="ZINC_FINGER_C2H2_2"/>
    <property type="match status" value="1"/>
</dbReference>
<comment type="similarity">
    <text evidence="1">Belongs to the GLI C2H2-type zinc-finger protein family.</text>
</comment>
<dbReference type="Proteomes" id="UP000269221">
    <property type="component" value="Unassembled WGS sequence"/>
</dbReference>
<dbReference type="Pfam" id="PF23561">
    <property type="entry name" value="zf-C2H2_15"/>
    <property type="match status" value="1"/>
</dbReference>
<reference evidence="9 10" key="1">
    <citation type="submission" date="2018-07" db="EMBL/GenBank/DDBJ databases">
        <title>A high quality draft genome assembly of the barn swallow (H. rustica rustica).</title>
        <authorList>
            <person name="Formenti G."/>
            <person name="Chiara M."/>
            <person name="Poveda L."/>
            <person name="Francoijs K.-J."/>
            <person name="Bonisoli-Alquati A."/>
            <person name="Canova L."/>
            <person name="Gianfranceschi L."/>
            <person name="Horner D.S."/>
            <person name="Saino N."/>
        </authorList>
    </citation>
    <scope>NUCLEOTIDE SEQUENCE [LARGE SCALE GENOMIC DNA]</scope>
    <source>
        <strain evidence="9">Chelidonia</strain>
        <tissue evidence="9">Blood</tissue>
    </source>
</reference>
<dbReference type="InterPro" id="IPR050329">
    <property type="entry name" value="GLI_C2H2-zinc-finger"/>
</dbReference>
<dbReference type="OrthoDB" id="3214149at2759"/>
<evidence type="ECO:0000256" key="3">
    <source>
        <dbReference type="ARBA" id="ARBA00022737"/>
    </source>
</evidence>
<evidence type="ECO:0000256" key="7">
    <source>
        <dbReference type="SAM" id="MobiDB-lite"/>
    </source>
</evidence>
<dbReference type="PANTHER" id="PTHR19818">
    <property type="entry name" value="ZINC FINGER PROTEIN ZIC AND GLI"/>
    <property type="match status" value="1"/>
</dbReference>